<organism evidence="1 2">
    <name type="scientific">Peronosclerospora sorghi</name>
    <dbReference type="NCBI Taxonomy" id="230839"/>
    <lineage>
        <taxon>Eukaryota</taxon>
        <taxon>Sar</taxon>
        <taxon>Stramenopiles</taxon>
        <taxon>Oomycota</taxon>
        <taxon>Peronosporomycetes</taxon>
        <taxon>Peronosporales</taxon>
        <taxon>Peronosporaceae</taxon>
        <taxon>Peronosclerospora</taxon>
    </lineage>
</organism>
<gene>
    <name evidence="1" type="ORF">PsorP6_001526</name>
</gene>
<reference evidence="1 2" key="1">
    <citation type="journal article" date="2022" name="bioRxiv">
        <title>The genome of the oomycete Peronosclerospora sorghi, a cosmopolitan pathogen of maize and sorghum, is inflated with dispersed pseudogenes.</title>
        <authorList>
            <person name="Fletcher K."/>
            <person name="Martin F."/>
            <person name="Isakeit T."/>
            <person name="Cavanaugh K."/>
            <person name="Magill C."/>
            <person name="Michelmore R."/>
        </authorList>
    </citation>
    <scope>NUCLEOTIDE SEQUENCE [LARGE SCALE GENOMIC DNA]</scope>
    <source>
        <strain evidence="1">P6</strain>
    </source>
</reference>
<comment type="caution">
    <text evidence="1">The sequence shown here is derived from an EMBL/GenBank/DDBJ whole genome shotgun (WGS) entry which is preliminary data.</text>
</comment>
<name>A0ACC0WTP8_9STRA</name>
<dbReference type="Proteomes" id="UP001163321">
    <property type="component" value="Chromosome 1"/>
</dbReference>
<dbReference type="EMBL" id="CM047580">
    <property type="protein sequence ID" value="KAI9921066.1"/>
    <property type="molecule type" value="Genomic_DNA"/>
</dbReference>
<evidence type="ECO:0000313" key="2">
    <source>
        <dbReference type="Proteomes" id="UP001163321"/>
    </source>
</evidence>
<keyword evidence="2" id="KW-1185">Reference proteome</keyword>
<accession>A0ACC0WTP8</accession>
<evidence type="ECO:0000313" key="1">
    <source>
        <dbReference type="EMBL" id="KAI9921066.1"/>
    </source>
</evidence>
<sequence length="90" mass="10071">MAISTIPRPPPRPQPLATFPARRPQGVLATRALYHKRTRGVSTSPMYSIFPFKFECGMIETKQKRKGINTLKSVNILLPIEGADSDAYEI</sequence>
<protein>
    <submittedName>
        <fullName evidence="1">Uncharacterized protein</fullName>
    </submittedName>
</protein>
<proteinExistence type="predicted"/>